<dbReference type="Gene3D" id="3.10.180.10">
    <property type="entry name" value="2,3-Dihydroxybiphenyl 1,2-Dioxygenase, domain 1"/>
    <property type="match status" value="1"/>
</dbReference>
<dbReference type="SUPFAM" id="SSF54593">
    <property type="entry name" value="Glyoxalase/Bleomycin resistance protein/Dihydroxybiphenyl dioxygenase"/>
    <property type="match status" value="1"/>
</dbReference>
<evidence type="ECO:0000313" key="1">
    <source>
        <dbReference type="EMBL" id="ORB77403.1"/>
    </source>
</evidence>
<protein>
    <submittedName>
        <fullName evidence="1">Uncharacterized protein</fullName>
    </submittedName>
</protein>
<dbReference type="EMBL" id="MVIL01000177">
    <property type="protein sequence ID" value="ORB77403.1"/>
    <property type="molecule type" value="Genomic_DNA"/>
</dbReference>
<dbReference type="Pfam" id="PF13669">
    <property type="entry name" value="Glyoxalase_4"/>
    <property type="match status" value="1"/>
</dbReference>
<evidence type="ECO:0000313" key="2">
    <source>
        <dbReference type="Proteomes" id="UP000192847"/>
    </source>
</evidence>
<sequence length="308" mass="32787">MIAPDIALLNAVDWVVDDLPATAADLAALLPGLTMTGELHLPEHGFDTVFYRSPLSMGLLPTRVQLVVLSDPVIPVGQPCWVAPFDPMQRAQGRSRLQRVHGTVLAVRNFKQTVAWLDGTEAPYYLEHPCEHLPYPRIWLGWGEGGRKREPDVDGGLFLEFIPLEVFPSVVRDADAHAPGALDSPVRVAARTVVVPDLEVTVAQLTQVLGRGPSGKLRDDVLGLDGARYAFGHAGSAELVVAQARPGTPAGRYFADQGPGTYLTTFSVTDPAGVVASADAAGFTPDADRGLLVHDKTGIQIQVAGAGI</sequence>
<dbReference type="InterPro" id="IPR029068">
    <property type="entry name" value="Glyas_Bleomycin-R_OHBP_Dase"/>
</dbReference>
<accession>A0ABX3TF22</accession>
<keyword evidence="2" id="KW-1185">Reference proteome</keyword>
<comment type="caution">
    <text evidence="1">The sequence shown here is derived from an EMBL/GenBank/DDBJ whole genome shotgun (WGS) entry which is preliminary data.</text>
</comment>
<dbReference type="Proteomes" id="UP000192847">
    <property type="component" value="Unassembled WGS sequence"/>
</dbReference>
<name>A0ABX3TF22_9MYCO</name>
<proteinExistence type="predicted"/>
<reference evidence="1 2" key="1">
    <citation type="submission" date="2017-02" db="EMBL/GenBank/DDBJ databases">
        <title>The new phylogeny of genus Mycobacterium.</title>
        <authorList>
            <person name="Tortoli E."/>
            <person name="Trovato A."/>
            <person name="Cirillo D.M."/>
        </authorList>
    </citation>
    <scope>NUCLEOTIDE SEQUENCE [LARGE SCALE GENOMIC DNA]</scope>
    <source>
        <strain evidence="1 2">CCUG 56329</strain>
    </source>
</reference>
<gene>
    <name evidence="1" type="ORF">BST46_24725</name>
</gene>
<dbReference type="RefSeq" id="WP_083187723.1">
    <property type="nucleotide sequence ID" value="NZ_MVIL01000177.1"/>
</dbReference>
<organism evidence="1 2">
    <name type="scientific">Mycobacterium timonense</name>
    <dbReference type="NCBI Taxonomy" id="701043"/>
    <lineage>
        <taxon>Bacteria</taxon>
        <taxon>Bacillati</taxon>
        <taxon>Actinomycetota</taxon>
        <taxon>Actinomycetes</taxon>
        <taxon>Mycobacteriales</taxon>
        <taxon>Mycobacteriaceae</taxon>
        <taxon>Mycobacterium</taxon>
        <taxon>Mycobacterium avium complex (MAC)</taxon>
    </lineage>
</organism>